<dbReference type="Proteomes" id="UP000024635">
    <property type="component" value="Unassembled WGS sequence"/>
</dbReference>
<accession>A0A016WFH6</accession>
<gene>
    <name evidence="1" type="primary">Acey_s0722.g1837</name>
    <name evidence="1" type="ORF">Y032_0722g1837</name>
</gene>
<dbReference type="AlphaFoldDB" id="A0A016WFH6"/>
<keyword evidence="2" id="KW-1185">Reference proteome</keyword>
<evidence type="ECO:0000313" key="2">
    <source>
        <dbReference type="Proteomes" id="UP000024635"/>
    </source>
</evidence>
<reference evidence="2" key="1">
    <citation type="journal article" date="2015" name="Nat. Genet.">
        <title>The genome and transcriptome of the zoonotic hookworm Ancylostoma ceylanicum identify infection-specific gene families.</title>
        <authorList>
            <person name="Schwarz E.M."/>
            <person name="Hu Y."/>
            <person name="Antoshechkin I."/>
            <person name="Miller M.M."/>
            <person name="Sternberg P.W."/>
            <person name="Aroian R.V."/>
        </authorList>
    </citation>
    <scope>NUCLEOTIDE SEQUENCE</scope>
    <source>
        <strain evidence="2">HY135</strain>
    </source>
</reference>
<name>A0A016WFH6_9BILA</name>
<protein>
    <submittedName>
        <fullName evidence="1">Uncharacterized protein</fullName>
    </submittedName>
</protein>
<comment type="caution">
    <text evidence="1">The sequence shown here is derived from an EMBL/GenBank/DDBJ whole genome shotgun (WGS) entry which is preliminary data.</text>
</comment>
<dbReference type="EMBL" id="JARK01000322">
    <property type="protein sequence ID" value="EYC38371.1"/>
    <property type="molecule type" value="Genomic_DNA"/>
</dbReference>
<evidence type="ECO:0000313" key="1">
    <source>
        <dbReference type="EMBL" id="EYC38371.1"/>
    </source>
</evidence>
<proteinExistence type="predicted"/>
<sequence>MFISSFIICSNSLEQISSKMKLKYTDSGEGLFFPVTKLVTSFKMILPKYYIKKFNHVKIDYSEFLMWYGPQRPETSHAKTTLNLGKFVTIIHPARKLKNSIRETQTLSAHLSCKTRYIGETGRPLCVRIKEHLDRLSKSKTTTPLGSDEGDIAETLASIKINNHLGKQLERILAYSATTITMPGFKDSGTWKHLTTVLQKWANFVRV</sequence>
<organism evidence="1 2">
    <name type="scientific">Ancylostoma ceylanicum</name>
    <dbReference type="NCBI Taxonomy" id="53326"/>
    <lineage>
        <taxon>Eukaryota</taxon>
        <taxon>Metazoa</taxon>
        <taxon>Ecdysozoa</taxon>
        <taxon>Nematoda</taxon>
        <taxon>Chromadorea</taxon>
        <taxon>Rhabditida</taxon>
        <taxon>Rhabditina</taxon>
        <taxon>Rhabditomorpha</taxon>
        <taxon>Strongyloidea</taxon>
        <taxon>Ancylostomatidae</taxon>
        <taxon>Ancylostomatinae</taxon>
        <taxon>Ancylostoma</taxon>
    </lineage>
</organism>